<sequence length="52" mass="5787">MSTDKKPGNAKQDDDTKSLVEAREEAEQPAGEFETAHDPDHPKPKPEDDQPE</sequence>
<evidence type="ECO:0000313" key="2">
    <source>
        <dbReference type="EMBL" id="MBJ3785988.1"/>
    </source>
</evidence>
<feature type="region of interest" description="Disordered" evidence="1">
    <location>
        <begin position="1"/>
        <end position="52"/>
    </location>
</feature>
<dbReference type="AlphaFoldDB" id="A0A934ML98"/>
<proteinExistence type="predicted"/>
<protein>
    <submittedName>
        <fullName evidence="2">Uncharacterized protein</fullName>
    </submittedName>
</protein>
<accession>A0A934ML98</accession>
<organism evidence="2 3">
    <name type="scientific">Devosia sediminis</name>
    <dbReference type="NCBI Taxonomy" id="2798801"/>
    <lineage>
        <taxon>Bacteria</taxon>
        <taxon>Pseudomonadati</taxon>
        <taxon>Pseudomonadota</taxon>
        <taxon>Alphaproteobacteria</taxon>
        <taxon>Hyphomicrobiales</taxon>
        <taxon>Devosiaceae</taxon>
        <taxon>Devosia</taxon>
    </lineage>
</organism>
<dbReference type="EMBL" id="JAEKMH010000003">
    <property type="protein sequence ID" value="MBJ3785988.1"/>
    <property type="molecule type" value="Genomic_DNA"/>
</dbReference>
<reference evidence="2" key="1">
    <citation type="submission" date="2020-12" db="EMBL/GenBank/DDBJ databases">
        <title>Devosia sp. MSA67 isolated from Mo River.</title>
        <authorList>
            <person name="Ma F."/>
            <person name="Zi Z."/>
        </authorList>
    </citation>
    <scope>NUCLEOTIDE SEQUENCE</scope>
    <source>
        <strain evidence="2">MSA67</strain>
    </source>
</reference>
<name>A0A934ML98_9HYPH</name>
<evidence type="ECO:0000256" key="1">
    <source>
        <dbReference type="SAM" id="MobiDB-lite"/>
    </source>
</evidence>
<gene>
    <name evidence="2" type="ORF">JEQ47_14770</name>
</gene>
<feature type="compositionally biased region" description="Basic and acidic residues" evidence="1">
    <location>
        <begin position="34"/>
        <end position="52"/>
    </location>
</feature>
<dbReference type="RefSeq" id="WP_198877201.1">
    <property type="nucleotide sequence ID" value="NZ_JAEKMH010000003.1"/>
</dbReference>
<feature type="compositionally biased region" description="Basic and acidic residues" evidence="1">
    <location>
        <begin position="1"/>
        <end position="26"/>
    </location>
</feature>
<keyword evidence="3" id="KW-1185">Reference proteome</keyword>
<comment type="caution">
    <text evidence="2">The sequence shown here is derived from an EMBL/GenBank/DDBJ whole genome shotgun (WGS) entry which is preliminary data.</text>
</comment>
<evidence type="ECO:0000313" key="3">
    <source>
        <dbReference type="Proteomes" id="UP000602124"/>
    </source>
</evidence>
<dbReference type="Proteomes" id="UP000602124">
    <property type="component" value="Unassembled WGS sequence"/>
</dbReference>